<gene>
    <name evidence="1" type="ORF">ABE28_010265</name>
</gene>
<accession>A0A1B3XND8</accession>
<proteinExistence type="predicted"/>
<organism evidence="1 2">
    <name type="scientific">Peribacillus muralis</name>
    <dbReference type="NCBI Taxonomy" id="264697"/>
    <lineage>
        <taxon>Bacteria</taxon>
        <taxon>Bacillati</taxon>
        <taxon>Bacillota</taxon>
        <taxon>Bacilli</taxon>
        <taxon>Bacillales</taxon>
        <taxon>Bacillaceae</taxon>
        <taxon>Peribacillus</taxon>
    </lineage>
</organism>
<reference evidence="1 2" key="1">
    <citation type="submission" date="2016-08" db="EMBL/GenBank/DDBJ databases">
        <title>Complete genome sequence of Bacillus muralis G25-68, a strain with toxicity to nematodes.</title>
        <authorList>
            <person name="Zheng Z."/>
        </authorList>
    </citation>
    <scope>NUCLEOTIDE SEQUENCE [LARGE SCALE GENOMIC DNA]</scope>
    <source>
        <strain evidence="1 2">G25-68</strain>
    </source>
</reference>
<dbReference type="AlphaFoldDB" id="A0A1B3XND8"/>
<protein>
    <submittedName>
        <fullName evidence="1">Uncharacterized protein</fullName>
    </submittedName>
</protein>
<evidence type="ECO:0000313" key="1">
    <source>
        <dbReference type="EMBL" id="AOH54734.1"/>
    </source>
</evidence>
<dbReference type="KEGG" id="bmur:ABE28_010265"/>
<dbReference type="EMBL" id="CP017080">
    <property type="protein sequence ID" value="AOH54734.1"/>
    <property type="molecule type" value="Genomic_DNA"/>
</dbReference>
<dbReference type="Proteomes" id="UP000077926">
    <property type="component" value="Chromosome"/>
</dbReference>
<sequence>MMYGFMKVVIVFIGVAQNDPLVNNKGNISTGGDIMKNLLLSLVYKMEEFGEFVPFDLSEPVRNNSQH</sequence>
<keyword evidence="2" id="KW-1185">Reference proteome</keyword>
<evidence type="ECO:0000313" key="2">
    <source>
        <dbReference type="Proteomes" id="UP000077926"/>
    </source>
</evidence>
<name>A0A1B3XND8_9BACI</name>